<feature type="compositionally biased region" description="Low complexity" evidence="1">
    <location>
        <begin position="196"/>
        <end position="211"/>
    </location>
</feature>
<accession>A0A2G9C3U8</accession>
<keyword evidence="3" id="KW-1185">Reference proteome</keyword>
<protein>
    <submittedName>
        <fullName evidence="2">Poly granule associated protein</fullName>
    </submittedName>
</protein>
<reference evidence="2 3" key="1">
    <citation type="submission" date="2017-11" db="EMBL/GenBank/DDBJ databases">
        <title>Draft genome sequence of Mitsuaria sp. HWN-4.</title>
        <authorList>
            <person name="Gundlapally S.R."/>
        </authorList>
    </citation>
    <scope>NUCLEOTIDE SEQUENCE [LARGE SCALE GENOMIC DNA]</scope>
    <source>
        <strain evidence="2 3">HWN-4</strain>
    </source>
</reference>
<dbReference type="RefSeq" id="WP_099863608.1">
    <property type="nucleotide sequence ID" value="NZ_PEOG01000079.1"/>
</dbReference>
<dbReference type="PANTHER" id="PTHR38664">
    <property type="entry name" value="SLR0058 PROTEIN"/>
    <property type="match status" value="1"/>
</dbReference>
<dbReference type="Proteomes" id="UP000231501">
    <property type="component" value="Unassembled WGS sequence"/>
</dbReference>
<dbReference type="OrthoDB" id="5801582at2"/>
<feature type="compositionally biased region" description="Low complexity" evidence="1">
    <location>
        <begin position="174"/>
        <end position="188"/>
    </location>
</feature>
<feature type="region of interest" description="Disordered" evidence="1">
    <location>
        <begin position="152"/>
        <end position="227"/>
    </location>
</feature>
<name>A0A2G9C3U8_9BURK</name>
<proteinExistence type="predicted"/>
<dbReference type="AlphaFoldDB" id="A0A2G9C3U8"/>
<gene>
    <name evidence="2" type="ORF">CS062_21455</name>
</gene>
<dbReference type="EMBL" id="PEOG01000079">
    <property type="protein sequence ID" value="PIM51110.1"/>
    <property type="molecule type" value="Genomic_DNA"/>
</dbReference>
<dbReference type="InterPro" id="IPR008769">
    <property type="entry name" value="PhaF_PhaI"/>
</dbReference>
<evidence type="ECO:0000313" key="3">
    <source>
        <dbReference type="Proteomes" id="UP000231501"/>
    </source>
</evidence>
<evidence type="ECO:0000313" key="2">
    <source>
        <dbReference type="EMBL" id="PIM51110.1"/>
    </source>
</evidence>
<dbReference type="Pfam" id="PF05597">
    <property type="entry name" value="Phasin"/>
    <property type="match status" value="1"/>
</dbReference>
<organism evidence="2 3">
    <name type="scientific">Roseateles chitinivorans</name>
    <dbReference type="NCBI Taxonomy" id="2917965"/>
    <lineage>
        <taxon>Bacteria</taxon>
        <taxon>Pseudomonadati</taxon>
        <taxon>Pseudomonadota</taxon>
        <taxon>Betaproteobacteria</taxon>
        <taxon>Burkholderiales</taxon>
        <taxon>Sphaerotilaceae</taxon>
        <taxon>Roseateles</taxon>
    </lineage>
</organism>
<sequence>MVKKQQKPAAPKPAKGRRKGAAPASAKAADTPFAEQVKASAQQIWSAGLAAFAKAQDQGGAMLEKLSSESVKLQAPIRGAEEKLDSAARRMSDLAGEVGSRAGQHWDKLESIFEDRVARALARLGMPGAEEVARLQARVEALAAEVAMLRAQAATRAASSTPAVKPSRATPPGKAAKSAQAPKTAKATKVADTKPAKSSAGPVKSAKAAKSAKSESARSSKPRARTT</sequence>
<feature type="region of interest" description="Disordered" evidence="1">
    <location>
        <begin position="1"/>
        <end position="32"/>
    </location>
</feature>
<evidence type="ECO:0000256" key="1">
    <source>
        <dbReference type="SAM" id="MobiDB-lite"/>
    </source>
</evidence>
<feature type="compositionally biased region" description="Low complexity" evidence="1">
    <location>
        <begin position="152"/>
        <end position="163"/>
    </location>
</feature>
<dbReference type="PANTHER" id="PTHR38664:SF1">
    <property type="entry name" value="SLR0058 PROTEIN"/>
    <property type="match status" value="1"/>
</dbReference>
<comment type="caution">
    <text evidence="2">The sequence shown here is derived from an EMBL/GenBank/DDBJ whole genome shotgun (WGS) entry which is preliminary data.</text>
</comment>